<evidence type="ECO:0000313" key="1">
    <source>
        <dbReference type="Ensembl" id="ENSGACP00000012794.2"/>
    </source>
</evidence>
<reference evidence="1" key="3">
    <citation type="submission" date="2025-09" db="UniProtKB">
        <authorList>
            <consortium name="Ensembl"/>
        </authorList>
    </citation>
    <scope>IDENTIFICATION</scope>
</reference>
<dbReference type="Ensembl" id="ENSGACT00000012818.2">
    <property type="protein sequence ID" value="ENSGACP00000012794.2"/>
    <property type="gene ID" value="ENSGACG00000009701.2"/>
</dbReference>
<organism evidence="1 2">
    <name type="scientific">Gasterosteus aculeatus aculeatus</name>
    <name type="common">three-spined stickleback</name>
    <dbReference type="NCBI Taxonomy" id="481459"/>
    <lineage>
        <taxon>Eukaryota</taxon>
        <taxon>Metazoa</taxon>
        <taxon>Chordata</taxon>
        <taxon>Craniata</taxon>
        <taxon>Vertebrata</taxon>
        <taxon>Euteleostomi</taxon>
        <taxon>Actinopterygii</taxon>
        <taxon>Neopterygii</taxon>
        <taxon>Teleostei</taxon>
        <taxon>Neoteleostei</taxon>
        <taxon>Acanthomorphata</taxon>
        <taxon>Eupercaria</taxon>
        <taxon>Perciformes</taxon>
        <taxon>Cottioidei</taxon>
        <taxon>Gasterosteales</taxon>
        <taxon>Gasterosteidae</taxon>
        <taxon>Gasterosteus</taxon>
    </lineage>
</organism>
<name>G3P5C1_GASAC</name>
<dbReference type="AlphaFoldDB" id="G3P5C1"/>
<dbReference type="GeneTree" id="ENSGT00520000061927"/>
<sequence length="107" mass="11878">MSGSNAWSRSREKMRLFPELFAQCAGEAASYGKCVAASTTGRQELKKDTCAKEFQALKTCFTAAMNGIRPGFVRAGREATRRDDFWRCLLKTCHACKVILTVLYAGE</sequence>
<protein>
    <submittedName>
        <fullName evidence="1">NADH:ubiquinone oxidoreductase complex assembly factor 8</fullName>
    </submittedName>
</protein>
<dbReference type="GO" id="GO:0005739">
    <property type="term" value="C:mitochondrion"/>
    <property type="evidence" value="ECO:0007669"/>
    <property type="project" value="InterPro"/>
</dbReference>
<dbReference type="InParanoid" id="G3P5C1"/>
<dbReference type="GO" id="GO:0032981">
    <property type="term" value="P:mitochondrial respiratory chain complex I assembly"/>
    <property type="evidence" value="ECO:0007669"/>
    <property type="project" value="InterPro"/>
</dbReference>
<reference evidence="1 2" key="1">
    <citation type="journal article" date="2021" name="G3 (Bethesda)">
        <title>Improved contiguity of the threespine stickleback genome using long-read sequencing.</title>
        <authorList>
            <person name="Nath S."/>
            <person name="Shaw D.E."/>
            <person name="White M.A."/>
        </authorList>
    </citation>
    <scope>NUCLEOTIDE SEQUENCE [LARGE SCALE GENOMIC DNA]</scope>
    <source>
        <strain evidence="1 2">Lake Benthic</strain>
    </source>
</reference>
<proteinExistence type="predicted"/>
<evidence type="ECO:0000313" key="2">
    <source>
        <dbReference type="Proteomes" id="UP000007635"/>
    </source>
</evidence>
<dbReference type="PANTHER" id="PTHR34561">
    <property type="entry name" value="NADH DEHYDROGENASE [UBIQUINONE] 1 ALPHA SUBCOMPLEX ASSEMBLY FACTOR 8"/>
    <property type="match status" value="1"/>
</dbReference>
<accession>G3P5C1</accession>
<dbReference type="Bgee" id="ENSGACG00000009701">
    <property type="expression patterns" value="Expressed in spleen and 13 other cell types or tissues"/>
</dbReference>
<dbReference type="Proteomes" id="UP000007635">
    <property type="component" value="Chromosome V"/>
</dbReference>
<reference evidence="1" key="2">
    <citation type="submission" date="2025-08" db="UniProtKB">
        <authorList>
            <consortium name="Ensembl"/>
        </authorList>
    </citation>
    <scope>IDENTIFICATION</scope>
</reference>
<keyword evidence="2" id="KW-1185">Reference proteome</keyword>
<dbReference type="PANTHER" id="PTHR34561:SF1">
    <property type="entry name" value="NADH DEHYDROGENASE [UBIQUINONE] 1 ALPHA SUBCOMPLEX ASSEMBLY FACTOR 8"/>
    <property type="match status" value="1"/>
</dbReference>
<dbReference type="InterPro" id="IPR034595">
    <property type="entry name" value="NDUFAF8"/>
</dbReference>